<organism evidence="1 2">
    <name type="scientific">Phytophthora megakarya</name>
    <dbReference type="NCBI Taxonomy" id="4795"/>
    <lineage>
        <taxon>Eukaryota</taxon>
        <taxon>Sar</taxon>
        <taxon>Stramenopiles</taxon>
        <taxon>Oomycota</taxon>
        <taxon>Peronosporomycetes</taxon>
        <taxon>Peronosporales</taxon>
        <taxon>Peronosporaceae</taxon>
        <taxon>Phytophthora</taxon>
    </lineage>
</organism>
<reference evidence="2" key="1">
    <citation type="submission" date="2017-03" db="EMBL/GenBank/DDBJ databases">
        <title>Phytopthora megakarya and P. palmivora, two closely related causual agents of cacao black pod achieved similar genome size and gene model numbers by different mechanisms.</title>
        <authorList>
            <person name="Ali S."/>
            <person name="Shao J."/>
            <person name="Larry D.J."/>
            <person name="Kronmiller B."/>
            <person name="Shen D."/>
            <person name="Strem M.D."/>
            <person name="Melnick R.L."/>
            <person name="Guiltinan M.J."/>
            <person name="Tyler B.M."/>
            <person name="Meinhardt L.W."/>
            <person name="Bailey B.A."/>
        </authorList>
    </citation>
    <scope>NUCLEOTIDE SEQUENCE [LARGE SCALE GENOMIC DNA]</scope>
    <source>
        <strain evidence="2">zdho120</strain>
    </source>
</reference>
<sequence>MWGDFVLWTRIDQRLSNHKMLGQWIGPVKVTEDLPHSFRIQHLVTGRVYDVHGSRLKFYADAALDTTEELLELVSSQGMLLGVDIFLEHCFNQNFDRWELLVSWIDLQPIENKWEPLSTLIKDVPAKVRDYVRASGDDELYAQLDYRHNAAAVTKIWRAVSP</sequence>
<evidence type="ECO:0008006" key="3">
    <source>
        <dbReference type="Google" id="ProtNLM"/>
    </source>
</evidence>
<gene>
    <name evidence="1" type="ORF">PHMEG_00038908</name>
</gene>
<dbReference type="SUPFAM" id="SSF54160">
    <property type="entry name" value="Chromo domain-like"/>
    <property type="match status" value="1"/>
</dbReference>
<keyword evidence="2" id="KW-1185">Reference proteome</keyword>
<dbReference type="Proteomes" id="UP000198211">
    <property type="component" value="Unassembled WGS sequence"/>
</dbReference>
<proteinExistence type="predicted"/>
<evidence type="ECO:0000313" key="1">
    <source>
        <dbReference type="EMBL" id="OWY92190.1"/>
    </source>
</evidence>
<dbReference type="EMBL" id="NBNE01018613">
    <property type="protein sequence ID" value="OWY92190.1"/>
    <property type="molecule type" value="Genomic_DNA"/>
</dbReference>
<name>A0A225UGW7_9STRA</name>
<comment type="caution">
    <text evidence="1">The sequence shown here is derived from an EMBL/GenBank/DDBJ whole genome shotgun (WGS) entry which is preliminary data.</text>
</comment>
<accession>A0A225UGW7</accession>
<evidence type="ECO:0000313" key="2">
    <source>
        <dbReference type="Proteomes" id="UP000198211"/>
    </source>
</evidence>
<dbReference type="InterPro" id="IPR016197">
    <property type="entry name" value="Chromo-like_dom_sf"/>
</dbReference>
<protein>
    <recommendedName>
        <fullName evidence="3">Chromo domain-containing protein</fullName>
    </recommendedName>
</protein>
<dbReference type="OrthoDB" id="10410129at2759"/>
<dbReference type="AlphaFoldDB" id="A0A225UGW7"/>